<dbReference type="OrthoDB" id="9773910at2"/>
<dbReference type="NCBIfam" id="TIGR01509">
    <property type="entry name" value="HAD-SF-IA-v3"/>
    <property type="match status" value="1"/>
</dbReference>
<dbReference type="InterPro" id="IPR050155">
    <property type="entry name" value="HAD-like_hydrolase_sf"/>
</dbReference>
<evidence type="ECO:0000313" key="2">
    <source>
        <dbReference type="Proteomes" id="UP000076276"/>
    </source>
</evidence>
<dbReference type="EMBL" id="LUAW01000003">
    <property type="protein sequence ID" value="KYQ73467.1"/>
    <property type="molecule type" value="Genomic_DNA"/>
</dbReference>
<dbReference type="GO" id="GO:0008967">
    <property type="term" value="F:phosphoglycolate phosphatase activity"/>
    <property type="evidence" value="ECO:0007669"/>
    <property type="project" value="TreeGrafter"/>
</dbReference>
<dbReference type="Proteomes" id="UP000076276">
    <property type="component" value="Unassembled WGS sequence"/>
</dbReference>
<dbReference type="RefSeq" id="WP_067665697.1">
    <property type="nucleotide sequence ID" value="NZ_CBCSIK010000007.1"/>
</dbReference>
<dbReference type="InterPro" id="IPR041492">
    <property type="entry name" value="HAD_2"/>
</dbReference>
<dbReference type="InterPro" id="IPR023214">
    <property type="entry name" value="HAD_sf"/>
</dbReference>
<accession>A0A151Y683</accession>
<dbReference type="SUPFAM" id="SSF56784">
    <property type="entry name" value="HAD-like"/>
    <property type="match status" value="1"/>
</dbReference>
<dbReference type="SFLD" id="SFLDS00003">
    <property type="entry name" value="Haloacid_Dehalogenase"/>
    <property type="match status" value="1"/>
</dbReference>
<proteinExistence type="predicted"/>
<dbReference type="PANTHER" id="PTHR43434">
    <property type="entry name" value="PHOSPHOGLYCOLATE PHOSPHATASE"/>
    <property type="match status" value="1"/>
</dbReference>
<reference evidence="1 2" key="1">
    <citation type="submission" date="2016-03" db="EMBL/GenBank/DDBJ databases">
        <title>Acinetobacter genomospecies 28 strain ANC 4149.</title>
        <authorList>
            <person name="Radolfova-Krizova L."/>
            <person name="Nemec A."/>
        </authorList>
    </citation>
    <scope>NUCLEOTIDE SEQUENCE [LARGE SCALE GENOMIC DNA]</scope>
    <source>
        <strain evidence="1 2">ANC 4149</strain>
    </source>
</reference>
<evidence type="ECO:0000313" key="1">
    <source>
        <dbReference type="EMBL" id="KYQ73467.1"/>
    </source>
</evidence>
<keyword evidence="2" id="KW-1185">Reference proteome</keyword>
<name>A0A151Y683_9GAMM</name>
<dbReference type="Gene3D" id="3.40.50.1000">
    <property type="entry name" value="HAD superfamily/HAD-like"/>
    <property type="match status" value="1"/>
</dbReference>
<sequence>MPNYSDKPVIIFDMDGTLLDLAYDDFIWNHLLPIRYAETHHCSLEHSRLTLSEFYQEHNHTLNWYSSRFWTAKVDVDVLAMQIEHKTRVAKREGCIALLSYLKNNDYPVWLATNADEAGLAFKLEETGISEYFDVMVSSETLGHAKEFQPFWKKLQAMHPFDASYCYFIDDTEKVLNGAAKFGIENLYSIAQPSSANAPRSTCNYPMLDALTDLIPILENAEERKKYA</sequence>
<gene>
    <name evidence="1" type="ORF">AZH43_05395</name>
</gene>
<dbReference type="AlphaFoldDB" id="A0A151Y683"/>
<dbReference type="InterPro" id="IPR006439">
    <property type="entry name" value="HAD-SF_hydro_IA"/>
</dbReference>
<organism evidence="1 2">
    <name type="scientific">Acinetobacter pragensis</name>
    <dbReference type="NCBI Taxonomy" id="1806892"/>
    <lineage>
        <taxon>Bacteria</taxon>
        <taxon>Pseudomonadati</taxon>
        <taxon>Pseudomonadota</taxon>
        <taxon>Gammaproteobacteria</taxon>
        <taxon>Moraxellales</taxon>
        <taxon>Moraxellaceae</taxon>
        <taxon>Acinetobacter</taxon>
    </lineage>
</organism>
<comment type="caution">
    <text evidence="1">The sequence shown here is derived from an EMBL/GenBank/DDBJ whole genome shotgun (WGS) entry which is preliminary data.</text>
</comment>
<dbReference type="GO" id="GO:0006281">
    <property type="term" value="P:DNA repair"/>
    <property type="evidence" value="ECO:0007669"/>
    <property type="project" value="TreeGrafter"/>
</dbReference>
<dbReference type="PANTHER" id="PTHR43434:SF3">
    <property type="entry name" value="GMP_IMP NUCLEOTIDASE YRFG"/>
    <property type="match status" value="1"/>
</dbReference>
<protein>
    <submittedName>
        <fullName evidence="1">Haloacid dehalogenase</fullName>
    </submittedName>
</protein>
<dbReference type="STRING" id="1806892.AZH43_05395"/>
<dbReference type="Pfam" id="PF13419">
    <property type="entry name" value="HAD_2"/>
    <property type="match status" value="1"/>
</dbReference>
<dbReference type="CDD" id="cd01427">
    <property type="entry name" value="HAD_like"/>
    <property type="match status" value="1"/>
</dbReference>
<dbReference type="InterPro" id="IPR036412">
    <property type="entry name" value="HAD-like_sf"/>
</dbReference>
<dbReference type="GO" id="GO:0005829">
    <property type="term" value="C:cytosol"/>
    <property type="evidence" value="ECO:0007669"/>
    <property type="project" value="TreeGrafter"/>
</dbReference>
<dbReference type="SFLD" id="SFLDG01129">
    <property type="entry name" value="C1.5:_HAD__Beta-PGM__Phosphata"/>
    <property type="match status" value="1"/>
</dbReference>